<name>A0A024G4A2_9STRA</name>
<dbReference type="Proteomes" id="UP000053237">
    <property type="component" value="Unassembled WGS sequence"/>
</dbReference>
<protein>
    <submittedName>
        <fullName evidence="1">Uncharacterized protein</fullName>
    </submittedName>
</protein>
<dbReference type="SUPFAM" id="SSF52047">
    <property type="entry name" value="RNI-like"/>
    <property type="match status" value="2"/>
</dbReference>
<dbReference type="AlphaFoldDB" id="A0A024G4A2"/>
<dbReference type="OrthoDB" id="120976at2759"/>
<evidence type="ECO:0000313" key="1">
    <source>
        <dbReference type="EMBL" id="CCI41689.1"/>
    </source>
</evidence>
<reference evidence="1 2" key="1">
    <citation type="submission" date="2012-05" db="EMBL/GenBank/DDBJ databases">
        <title>Recombination and specialization in a pathogen metapopulation.</title>
        <authorList>
            <person name="Gardiner A."/>
            <person name="Kemen E."/>
            <person name="Schultz-Larsen T."/>
            <person name="MacLean D."/>
            <person name="Van Oosterhout C."/>
            <person name="Jones J.D.G."/>
        </authorList>
    </citation>
    <scope>NUCLEOTIDE SEQUENCE [LARGE SCALE GENOMIC DNA]</scope>
    <source>
        <strain evidence="1 2">Ac Nc2</strain>
    </source>
</reference>
<keyword evidence="2" id="KW-1185">Reference proteome</keyword>
<dbReference type="GO" id="GO:0005096">
    <property type="term" value="F:GTPase activator activity"/>
    <property type="evidence" value="ECO:0007669"/>
    <property type="project" value="InterPro"/>
</dbReference>
<dbReference type="PANTHER" id="PTHR46761">
    <property type="entry name" value="RAN GTPASE-ACTIVATING PROTEIN 1"/>
    <property type="match status" value="1"/>
</dbReference>
<dbReference type="InterPro" id="IPR032675">
    <property type="entry name" value="LRR_dom_sf"/>
</dbReference>
<dbReference type="STRING" id="65357.A0A024G4A2"/>
<dbReference type="PANTHER" id="PTHR46761:SF2">
    <property type="entry name" value="RAN GTPASE-ACTIVATING PROTEIN 1"/>
    <property type="match status" value="1"/>
</dbReference>
<dbReference type="SMART" id="SM00368">
    <property type="entry name" value="LRR_RI"/>
    <property type="match status" value="13"/>
</dbReference>
<sequence length="863" mass="94655">MVLDVPKSKIMNANANVKTSFQRVAFADSECEIIDQSQLCDMMKSFMPFEQLKNPILEISLRNKSLNLAAAQQFAAYVNLMSKNNLLGQLEIVDLNNVTAGHPKESVADILQQLCDPFECANSVNSIDLSHNALGEMLTRTCCKLLQNKQNLKHLYLCDCEMSAADAKFIRDQVILVQNGTTRLETLHFQNNLNDNGVEAISEILSCSPFLCDFRFSATHATLDGSCIANGIKRSTTINLKKLDLSGSILGDDGAIIVGEALKRQVQMKYLKLRNCGIKMNGVIAIAEAFDSVFKCKKRVLLEVLDLSANELDSESMVKLAEVLPVMKHLEVLELEQNDFGLRGAQILAGTLLRAHVTPAIAKINMNNCGIRKAGALALINACVSKKHLNSLKLEGSNLSKAAVTAIVASLKNNQRVDTVDKGIANVKEDDEVEDLAALMQEISLVKTNTLFEFTDKSREVVDAARVKQLLKTNGVSIEDASKPLHYDKIALRGKSYTADGAKLLVELFLSRLVNLKAADLADIIAGRPEDEALCVLQIVCDALCTQQLEEIDLSDNALGEKGVRACLSLLKPQPRLRHLYFCNNGISAAAASFIVQEVVLQIDPKDNLAKTACALETFHFYNNMSGPGGCIAVADMLEHCCFLTSFRYASARAGLEASEKLARSIAIHMKRLRYLDLSDCSFQHEGASALADAISRQKELEFLKLRDASLGQEGLVQILTAINEAKISLQHLDISGNELGDEGLVAIAPMIARQSHLEMLVLEENEITSDGLSEFSEWLAVNEAQCNGSILDLSFYGNEIDSEGTKALTKWMIPRLPQLSRLNLNNNSISHSGVIRLQEELKKLGKAEVLDSLDENDFEDAI</sequence>
<gene>
    <name evidence="1" type="ORF">BN9_024730</name>
</gene>
<dbReference type="InterPro" id="IPR001611">
    <property type="entry name" value="Leu-rich_rpt"/>
</dbReference>
<organism evidence="1 2">
    <name type="scientific">Albugo candida</name>
    <dbReference type="NCBI Taxonomy" id="65357"/>
    <lineage>
        <taxon>Eukaryota</taxon>
        <taxon>Sar</taxon>
        <taxon>Stramenopiles</taxon>
        <taxon>Oomycota</taxon>
        <taxon>Peronosporomycetes</taxon>
        <taxon>Albuginales</taxon>
        <taxon>Albuginaceae</taxon>
        <taxon>Albugo</taxon>
    </lineage>
</organism>
<dbReference type="EMBL" id="CAIX01000023">
    <property type="protein sequence ID" value="CCI41689.1"/>
    <property type="molecule type" value="Genomic_DNA"/>
</dbReference>
<dbReference type="InParanoid" id="A0A024G4A2"/>
<proteinExistence type="predicted"/>
<accession>A0A024G4A2</accession>
<dbReference type="InterPro" id="IPR045203">
    <property type="entry name" value="RanGAP1/2"/>
</dbReference>
<dbReference type="Gene3D" id="3.80.10.10">
    <property type="entry name" value="Ribonuclease Inhibitor"/>
    <property type="match status" value="5"/>
</dbReference>
<comment type="caution">
    <text evidence="1">The sequence shown here is derived from an EMBL/GenBank/DDBJ whole genome shotgun (WGS) entry which is preliminary data.</text>
</comment>
<evidence type="ECO:0000313" key="2">
    <source>
        <dbReference type="Proteomes" id="UP000053237"/>
    </source>
</evidence>
<dbReference type="Pfam" id="PF13516">
    <property type="entry name" value="LRR_6"/>
    <property type="match status" value="2"/>
</dbReference>